<evidence type="ECO:0000313" key="2">
    <source>
        <dbReference type="Proteomes" id="UP000323297"/>
    </source>
</evidence>
<organism evidence="1 2">
    <name type="scientific">Citrobacter portucalensis</name>
    <dbReference type="NCBI Taxonomy" id="1639133"/>
    <lineage>
        <taxon>Bacteria</taxon>
        <taxon>Pseudomonadati</taxon>
        <taxon>Pseudomonadota</taxon>
        <taxon>Gammaproteobacteria</taxon>
        <taxon>Enterobacterales</taxon>
        <taxon>Enterobacteriaceae</taxon>
        <taxon>Citrobacter</taxon>
        <taxon>Citrobacter freundii complex</taxon>
    </lineage>
</organism>
<proteinExistence type="predicted"/>
<name>A0A5B0SWB1_9ENTR</name>
<accession>A0A5B0SWB1</accession>
<comment type="caution">
    <text evidence="1">The sequence shown here is derived from an EMBL/GenBank/DDBJ whole genome shotgun (WGS) entry which is preliminary data.</text>
</comment>
<feature type="non-terminal residue" evidence="1">
    <location>
        <position position="1"/>
    </location>
</feature>
<protein>
    <submittedName>
        <fullName evidence="1">Uncharacterized protein</fullName>
    </submittedName>
</protein>
<reference evidence="1 2" key="1">
    <citation type="submission" date="2019-08" db="EMBL/GenBank/DDBJ databases">
        <title>Draft genome sequence of Citrobacter portucalensis strain isolated from green turtle.</title>
        <authorList>
            <person name="Fernandes M.R."/>
            <person name="Sellera F.P."/>
            <person name="Goldeberg D.W."/>
            <person name="Costa D.C."/>
            <person name="Lincopan N."/>
        </authorList>
    </citation>
    <scope>NUCLEOTIDE SEQUENCE [LARGE SCALE GENOMIC DNA]</scope>
    <source>
        <strain evidence="1 2">TV06</strain>
    </source>
</reference>
<dbReference type="EMBL" id="VTZD01000022">
    <property type="protein sequence ID" value="KAA1142386.1"/>
    <property type="molecule type" value="Genomic_DNA"/>
</dbReference>
<dbReference type="RefSeq" id="WP_149607943.1">
    <property type="nucleotide sequence ID" value="NZ_VTZD01000022.1"/>
</dbReference>
<sequence>FSDGAVCDERVRLHGLDLSTKHVVSDTREPEMKKPRRIARLNICGRLDRRYDRGTGAMHLANTPVVSPESKNPALAGFSLYSNCSLFVAAIVAQLCQA</sequence>
<gene>
    <name evidence="1" type="ORF">D3H66_17045</name>
</gene>
<evidence type="ECO:0000313" key="1">
    <source>
        <dbReference type="EMBL" id="KAA1142386.1"/>
    </source>
</evidence>
<dbReference type="AlphaFoldDB" id="A0A5B0SWB1"/>
<dbReference type="Proteomes" id="UP000323297">
    <property type="component" value="Unassembled WGS sequence"/>
</dbReference>